<dbReference type="Pfam" id="PF19700">
    <property type="entry name" value="DUF6198"/>
    <property type="match status" value="1"/>
</dbReference>
<evidence type="ECO:0000313" key="2">
    <source>
        <dbReference type="EMBL" id="UUF05602.1"/>
    </source>
</evidence>
<dbReference type="PANTHER" id="PTHR40078:SF1">
    <property type="entry name" value="INTEGRAL MEMBRANE PROTEIN"/>
    <property type="match status" value="1"/>
</dbReference>
<dbReference type="AlphaFoldDB" id="A0A9Q9CKP0"/>
<dbReference type="Proteomes" id="UP001058072">
    <property type="component" value="Chromosome"/>
</dbReference>
<keyword evidence="4" id="KW-1185">Reference proteome</keyword>
<evidence type="ECO:0000313" key="3">
    <source>
        <dbReference type="EMBL" id="UUF08941.1"/>
    </source>
</evidence>
<dbReference type="Proteomes" id="UP001058016">
    <property type="component" value="Chromosome"/>
</dbReference>
<organism evidence="3 5">
    <name type="scientific">Turicibacter bilis</name>
    <dbReference type="NCBI Taxonomy" id="2735723"/>
    <lineage>
        <taxon>Bacteria</taxon>
        <taxon>Bacillati</taxon>
        <taxon>Bacillota</taxon>
        <taxon>Erysipelotrichia</taxon>
        <taxon>Erysipelotrichales</taxon>
        <taxon>Turicibacteraceae</taxon>
        <taxon>Turicibacter</taxon>
    </lineage>
</organism>
<keyword evidence="1" id="KW-0472">Membrane</keyword>
<feature type="transmembrane region" description="Helical" evidence="1">
    <location>
        <begin position="154"/>
        <end position="182"/>
    </location>
</feature>
<evidence type="ECO:0000256" key="1">
    <source>
        <dbReference type="SAM" id="Phobius"/>
    </source>
</evidence>
<gene>
    <name evidence="2" type="ORF">J0J69_11140</name>
    <name evidence="3" type="ORF">J0J70_02725</name>
</gene>
<reference evidence="3 4" key="1">
    <citation type="submission" date="2021-03" db="EMBL/GenBank/DDBJ databases">
        <title>Comparative Genomics and Metabolomics in the genus Turicibacter.</title>
        <authorList>
            <person name="Maki J."/>
            <person name="Looft T."/>
        </authorList>
    </citation>
    <scope>NUCLEOTIDE SEQUENCE</scope>
    <source>
        <strain evidence="3">ISU324</strain>
        <strain evidence="2 4">MMM721</strain>
    </source>
</reference>
<evidence type="ECO:0000313" key="5">
    <source>
        <dbReference type="Proteomes" id="UP001058072"/>
    </source>
</evidence>
<dbReference type="InterPro" id="IPR038750">
    <property type="entry name" value="YczE/YyaS-like"/>
</dbReference>
<dbReference type="EMBL" id="CP071249">
    <property type="protein sequence ID" value="UUF05602.1"/>
    <property type="molecule type" value="Genomic_DNA"/>
</dbReference>
<accession>A0A9Q9CKP0</accession>
<dbReference type="PANTHER" id="PTHR40078">
    <property type="entry name" value="INTEGRAL MEMBRANE PROTEIN-RELATED"/>
    <property type="match status" value="1"/>
</dbReference>
<feature type="transmembrane region" description="Helical" evidence="1">
    <location>
        <begin position="49"/>
        <end position="68"/>
    </location>
</feature>
<keyword evidence="1" id="KW-0812">Transmembrane</keyword>
<proteinExistence type="predicted"/>
<sequence>MKRNKMDYVQYVGGIVLLTLGVAFSSKAGLGTGSLDSINFALADRTGLNLSIIILLMAFVAIIISTVIRRGKPNFKPLMTAIFMAIFTEGWVKVVDMITVDTIVHQIIIFTVAIFCASVGIAIYLRPKFPANPNDDITVALNEVFKLKIGTAKLLIDLIAIIIALLLKGPIGIGTILMTVLIGPAVNLANSLIDKCASSSNEKSVV</sequence>
<keyword evidence="1" id="KW-1133">Transmembrane helix</keyword>
<dbReference type="EMBL" id="CP071250">
    <property type="protein sequence ID" value="UUF08941.1"/>
    <property type="molecule type" value="Genomic_DNA"/>
</dbReference>
<protein>
    <submittedName>
        <fullName evidence="3">YitT family protein</fullName>
    </submittedName>
</protein>
<feature type="transmembrane region" description="Helical" evidence="1">
    <location>
        <begin position="75"/>
        <end position="92"/>
    </location>
</feature>
<dbReference type="RefSeq" id="WP_055277411.1">
    <property type="nucleotide sequence ID" value="NZ_CP071249.1"/>
</dbReference>
<feature type="transmembrane region" description="Helical" evidence="1">
    <location>
        <begin position="104"/>
        <end position="125"/>
    </location>
</feature>
<evidence type="ECO:0000313" key="4">
    <source>
        <dbReference type="Proteomes" id="UP001058016"/>
    </source>
</evidence>
<name>A0A9Q9CKP0_9FIRM</name>